<reference evidence="1" key="1">
    <citation type="journal article" date="2021" name="Proc. Natl. Acad. Sci. U.S.A.">
        <title>A Catalog of Tens of Thousands of Viruses from Human Metagenomes Reveals Hidden Associations with Chronic Diseases.</title>
        <authorList>
            <person name="Tisza M.J."/>
            <person name="Buck C.B."/>
        </authorList>
    </citation>
    <scope>NUCLEOTIDE SEQUENCE</scope>
    <source>
        <strain evidence="1">Ct47y1</strain>
    </source>
</reference>
<accession>A0A8S5TA06</accession>
<dbReference type="EMBL" id="BK032777">
    <property type="protein sequence ID" value="DAF59859.1"/>
    <property type="molecule type" value="Genomic_DNA"/>
</dbReference>
<organism evidence="1">
    <name type="scientific">Siphoviridae sp. ct47y1</name>
    <dbReference type="NCBI Taxonomy" id="2827775"/>
    <lineage>
        <taxon>Viruses</taxon>
        <taxon>Duplodnaviria</taxon>
        <taxon>Heunggongvirae</taxon>
        <taxon>Uroviricota</taxon>
        <taxon>Caudoviricetes</taxon>
    </lineage>
</organism>
<sequence length="79" mass="9545">METIELRESDMCRAKNLNRKNGYGLDSKQMMHLINNHKKGDAYKRALIEFRLTDINFHREVEMLMNGKYDELKKQVKQW</sequence>
<protein>
    <submittedName>
        <fullName evidence="1">Uncharacterized protein</fullName>
    </submittedName>
</protein>
<evidence type="ECO:0000313" key="1">
    <source>
        <dbReference type="EMBL" id="DAF59859.1"/>
    </source>
</evidence>
<proteinExistence type="predicted"/>
<name>A0A8S5TA06_9CAUD</name>